<dbReference type="Proteomes" id="UP000566819">
    <property type="component" value="Unassembled WGS sequence"/>
</dbReference>
<dbReference type="InterPro" id="IPR000620">
    <property type="entry name" value="EamA_dom"/>
</dbReference>
<keyword evidence="2" id="KW-0472">Membrane</keyword>
<feature type="compositionally biased region" description="Gly residues" evidence="1">
    <location>
        <begin position="1"/>
        <end position="11"/>
    </location>
</feature>
<organism evidence="4 5">
    <name type="scientific">Cudoniella acicularis</name>
    <dbReference type="NCBI Taxonomy" id="354080"/>
    <lineage>
        <taxon>Eukaryota</taxon>
        <taxon>Fungi</taxon>
        <taxon>Dikarya</taxon>
        <taxon>Ascomycota</taxon>
        <taxon>Pezizomycotina</taxon>
        <taxon>Leotiomycetes</taxon>
        <taxon>Helotiales</taxon>
        <taxon>Tricladiaceae</taxon>
        <taxon>Cudoniella</taxon>
    </lineage>
</organism>
<evidence type="ECO:0000256" key="1">
    <source>
        <dbReference type="SAM" id="MobiDB-lite"/>
    </source>
</evidence>
<dbReference type="InterPro" id="IPR037185">
    <property type="entry name" value="EmrE-like"/>
</dbReference>
<feature type="transmembrane region" description="Helical" evidence="2">
    <location>
        <begin position="194"/>
        <end position="214"/>
    </location>
</feature>
<feature type="transmembrane region" description="Helical" evidence="2">
    <location>
        <begin position="260"/>
        <end position="281"/>
    </location>
</feature>
<evidence type="ECO:0000313" key="4">
    <source>
        <dbReference type="EMBL" id="KAF4637087.1"/>
    </source>
</evidence>
<reference evidence="4 5" key="1">
    <citation type="submission" date="2020-03" db="EMBL/GenBank/DDBJ databases">
        <title>Draft Genome Sequence of Cudoniella acicularis.</title>
        <authorList>
            <person name="Buettner E."/>
            <person name="Kellner H."/>
        </authorList>
    </citation>
    <scope>NUCLEOTIDE SEQUENCE [LARGE SCALE GENOMIC DNA]</scope>
    <source>
        <strain evidence="4 5">DSM 108380</strain>
    </source>
</reference>
<feature type="transmembrane region" description="Helical" evidence="2">
    <location>
        <begin position="155"/>
        <end position="174"/>
    </location>
</feature>
<feature type="transmembrane region" description="Helical" evidence="2">
    <location>
        <begin position="293"/>
        <end position="310"/>
    </location>
</feature>
<evidence type="ECO:0000313" key="5">
    <source>
        <dbReference type="Proteomes" id="UP000566819"/>
    </source>
</evidence>
<dbReference type="SUPFAM" id="SSF103481">
    <property type="entry name" value="Multidrug resistance efflux transporter EmrE"/>
    <property type="match status" value="2"/>
</dbReference>
<dbReference type="Pfam" id="PF00892">
    <property type="entry name" value="EamA"/>
    <property type="match status" value="1"/>
</dbReference>
<evidence type="ECO:0000259" key="3">
    <source>
        <dbReference type="Pfam" id="PF00892"/>
    </source>
</evidence>
<protein>
    <recommendedName>
        <fullName evidence="3">EamA domain-containing protein</fullName>
    </recommendedName>
</protein>
<feature type="region of interest" description="Disordered" evidence="1">
    <location>
        <begin position="420"/>
        <end position="450"/>
    </location>
</feature>
<feature type="transmembrane region" description="Helical" evidence="2">
    <location>
        <begin position="35"/>
        <end position="56"/>
    </location>
</feature>
<evidence type="ECO:0000256" key="2">
    <source>
        <dbReference type="SAM" id="Phobius"/>
    </source>
</evidence>
<gene>
    <name evidence="4" type="ORF">G7Y89_g991</name>
</gene>
<comment type="caution">
    <text evidence="4">The sequence shown here is derived from an EMBL/GenBank/DDBJ whole genome shotgun (WGS) entry which is preliminary data.</text>
</comment>
<feature type="transmembrane region" description="Helical" evidence="2">
    <location>
        <begin position="127"/>
        <end position="148"/>
    </location>
</feature>
<dbReference type="GO" id="GO:0016020">
    <property type="term" value="C:membrane"/>
    <property type="evidence" value="ECO:0007669"/>
    <property type="project" value="InterPro"/>
</dbReference>
<keyword evidence="2" id="KW-1133">Transmembrane helix</keyword>
<feature type="transmembrane region" description="Helical" evidence="2">
    <location>
        <begin position="100"/>
        <end position="121"/>
    </location>
</feature>
<name>A0A8H4RYZ5_9HELO</name>
<dbReference type="PANTHER" id="PTHR35043">
    <property type="entry name" value="TRANSCRIPTION FACTOR DOMAIN-CONTAINING PROTEIN"/>
    <property type="match status" value="1"/>
</dbReference>
<feature type="region of interest" description="Disordered" evidence="1">
    <location>
        <begin position="1"/>
        <end position="20"/>
    </location>
</feature>
<dbReference type="OrthoDB" id="306876at2759"/>
<dbReference type="EMBL" id="JAAMPI010000036">
    <property type="protein sequence ID" value="KAF4637087.1"/>
    <property type="molecule type" value="Genomic_DNA"/>
</dbReference>
<dbReference type="AlphaFoldDB" id="A0A8H4RYZ5"/>
<feature type="transmembrane region" description="Helical" evidence="2">
    <location>
        <begin position="226"/>
        <end position="248"/>
    </location>
</feature>
<feature type="compositionally biased region" description="Basic and acidic residues" evidence="1">
    <location>
        <begin position="432"/>
        <end position="448"/>
    </location>
</feature>
<accession>A0A8H4RYZ5</accession>
<feature type="transmembrane region" description="Helical" evidence="2">
    <location>
        <begin position="68"/>
        <end position="88"/>
    </location>
</feature>
<keyword evidence="2" id="KW-0812">Transmembrane</keyword>
<keyword evidence="5" id="KW-1185">Reference proteome</keyword>
<proteinExistence type="predicted"/>
<dbReference type="PANTHER" id="PTHR35043:SF7">
    <property type="entry name" value="TRANSCRIPTION FACTOR DOMAIN-CONTAINING PROTEIN"/>
    <property type="match status" value="1"/>
</dbReference>
<feature type="domain" description="EamA" evidence="3">
    <location>
        <begin position="33"/>
        <end position="167"/>
    </location>
</feature>
<sequence>MTQYNGNGGAEENGSPPVQSTPNVWKSAWLNNKGIILILLSLATGSSMDAIVRYLQQSGEGMHPFQLVFARMSITFLLSSLYMWWTSVPDFPLGNPSVRGWLILRALFGFFGLFCLYLHYLPLAENTVIRFLVPIVTSWACSVFLGQIFSVRQRIAGLIALVGVIIIAQPHSIFGNTDDIDANQAGTVDEVTPTQRLIAICASLIGVVGASGSYTTIRIIGSRAHALISVNYFAFLCTVGSTVALLVIPGGGFTTPHGHLGWFLLVLLGVLGFILQFTLTAGLTLDKSTRATSMLYTQVIFALAFDWAIWGVLPGLWSLFGGSIVIASTLWSALQKVPKPEAEAAKTVDEESALLGTQTEAVEEVAGLRSDSTSTQVLRKIKWVIIGLVTPEFVLFMAWYQLVQAQETATLITKNLNKKRPGAGAGAAANSLEREHLQASDASEREPGEIIQDETDAAADWLRRENLESSDASEREPGEIEQDVDDSISKAPRYLFLTAQGIERLCVLHPEIFEAISLEQSKKNSLAKFLVCLQVVWFMAQCVTRVAQGLSISLLELNTFGHCIIALIIFGAWWDKPLDVSYPTLVEGEAYQETLAWMWMRSFPPSHLLKGVDWNFQCFSDISVERTMVAIYVPENDRPERSCTSPIENSTETLPEEDSMAESHILLNTKKCDPVTLRTGEQLLHTGLTLDRNYKTHGETPMYLSKIDVRRWTLASSLLKTYSLDLDQSVDAKALLRGFRRTNWKIPNDNSALIIAWGML</sequence>